<evidence type="ECO:0000313" key="2">
    <source>
        <dbReference type="Proteomes" id="UP001574673"/>
    </source>
</evidence>
<reference evidence="2" key="1">
    <citation type="submission" date="2024-06" db="EMBL/GenBank/DDBJ databases">
        <title>Radixoralia hellwigii gen. nov., sp nov., isolated from a root canal in the human oral cavity.</title>
        <authorList>
            <person name="Bartsch S."/>
            <person name="Wittmer A."/>
            <person name="Schulz A.-K."/>
            <person name="Neumann-Schaal M."/>
            <person name="Wolf J."/>
            <person name="Gronow S."/>
            <person name="Tennert C."/>
            <person name="Haecker G."/>
            <person name="Cieplik F."/>
            <person name="Al-Ahmad A."/>
        </authorList>
    </citation>
    <scope>NUCLEOTIDE SEQUENCE [LARGE SCALE GENOMIC DNA]</scope>
    <source>
        <strain evidence="2">Wk13</strain>
    </source>
</reference>
<accession>A0ABV4UF90</accession>
<dbReference type="EMBL" id="JBEUWX010000002">
    <property type="protein sequence ID" value="MFA9950079.1"/>
    <property type="molecule type" value="Genomic_DNA"/>
</dbReference>
<organism evidence="1 2">
    <name type="scientific">Dentiradicibacter hellwigii</name>
    <dbReference type="NCBI Taxonomy" id="3149053"/>
    <lineage>
        <taxon>Bacteria</taxon>
        <taxon>Pseudomonadati</taxon>
        <taxon>Pseudomonadota</taxon>
        <taxon>Betaproteobacteria</taxon>
        <taxon>Rhodocyclales</taxon>
        <taxon>Rhodocyclaceae</taxon>
        <taxon>Dentiradicibacter</taxon>
    </lineage>
</organism>
<dbReference type="Proteomes" id="UP001574673">
    <property type="component" value="Unassembled WGS sequence"/>
</dbReference>
<sequence>MWPFFPKQTTLIYESELLKAENKDSLFKALELSKEIWLLEEMELHKIGKFSILLSKDGKTIYVVYKNKIIASHEISGISRLFNSKYAPLPESFSIEYNKNINSLSYRNSNYEFFDLNMDGIDVIYNFKQDNNIYDYIYLDMNPVATFYNNKQCIQYQKIPASTVSCCPTSPKNLDGLIFGRTYGWKKLNNKGILKQEELDNFCKSLLR</sequence>
<protein>
    <submittedName>
        <fullName evidence="1">Uncharacterized protein</fullName>
    </submittedName>
</protein>
<name>A0ABV4UF90_9RHOO</name>
<comment type="caution">
    <text evidence="1">The sequence shown here is derived from an EMBL/GenBank/DDBJ whole genome shotgun (WGS) entry which is preliminary data.</text>
</comment>
<evidence type="ECO:0000313" key="1">
    <source>
        <dbReference type="EMBL" id="MFA9950079.1"/>
    </source>
</evidence>
<gene>
    <name evidence="1" type="ORF">ABCS64_07075</name>
</gene>
<keyword evidence="2" id="KW-1185">Reference proteome</keyword>
<dbReference type="RefSeq" id="WP_418891161.1">
    <property type="nucleotide sequence ID" value="NZ_JBEUWX010000002.1"/>
</dbReference>
<proteinExistence type="predicted"/>